<evidence type="ECO:0000256" key="4">
    <source>
        <dbReference type="ARBA" id="ARBA00022692"/>
    </source>
</evidence>
<evidence type="ECO:0000313" key="12">
    <source>
        <dbReference type="Proteomes" id="UP001168821"/>
    </source>
</evidence>
<keyword evidence="5" id="KW-0552">Olfaction</keyword>
<dbReference type="GO" id="GO:0005886">
    <property type="term" value="C:plasma membrane"/>
    <property type="evidence" value="ECO:0007669"/>
    <property type="project" value="UniProtKB-SubCell"/>
</dbReference>
<organism evidence="11 12">
    <name type="scientific">Zophobas morio</name>
    <dbReference type="NCBI Taxonomy" id="2755281"/>
    <lineage>
        <taxon>Eukaryota</taxon>
        <taxon>Metazoa</taxon>
        <taxon>Ecdysozoa</taxon>
        <taxon>Arthropoda</taxon>
        <taxon>Hexapoda</taxon>
        <taxon>Insecta</taxon>
        <taxon>Pterygota</taxon>
        <taxon>Neoptera</taxon>
        <taxon>Endopterygota</taxon>
        <taxon>Coleoptera</taxon>
        <taxon>Polyphaga</taxon>
        <taxon>Cucujiformia</taxon>
        <taxon>Tenebrionidae</taxon>
        <taxon>Zophobas</taxon>
    </lineage>
</organism>
<dbReference type="GO" id="GO:0007165">
    <property type="term" value="P:signal transduction"/>
    <property type="evidence" value="ECO:0007669"/>
    <property type="project" value="UniProtKB-KW"/>
</dbReference>
<evidence type="ECO:0000256" key="9">
    <source>
        <dbReference type="ARBA" id="ARBA00023224"/>
    </source>
</evidence>
<dbReference type="InterPro" id="IPR004117">
    <property type="entry name" value="7tm6_olfct_rcpt"/>
</dbReference>
<dbReference type="PANTHER" id="PTHR21137">
    <property type="entry name" value="ODORANT RECEPTOR"/>
    <property type="match status" value="1"/>
</dbReference>
<comment type="caution">
    <text evidence="11">The sequence shown here is derived from an EMBL/GenBank/DDBJ whole genome shotgun (WGS) entry which is preliminary data.</text>
</comment>
<keyword evidence="2" id="KW-1003">Cell membrane</keyword>
<evidence type="ECO:0000256" key="5">
    <source>
        <dbReference type="ARBA" id="ARBA00022725"/>
    </source>
</evidence>
<feature type="transmembrane region" description="Helical" evidence="10">
    <location>
        <begin position="184"/>
        <end position="213"/>
    </location>
</feature>
<dbReference type="Pfam" id="PF02949">
    <property type="entry name" value="7tm_6"/>
    <property type="match status" value="1"/>
</dbReference>
<comment type="subcellular location">
    <subcellularLocation>
        <location evidence="1">Cell membrane</location>
        <topology evidence="1">Multi-pass membrane protein</topology>
    </subcellularLocation>
</comment>
<dbReference type="GO" id="GO:0005549">
    <property type="term" value="F:odorant binding"/>
    <property type="evidence" value="ECO:0007669"/>
    <property type="project" value="InterPro"/>
</dbReference>
<reference evidence="11" key="1">
    <citation type="journal article" date="2023" name="G3 (Bethesda)">
        <title>Whole genome assemblies of Zophobas morio and Tenebrio molitor.</title>
        <authorList>
            <person name="Kaur S."/>
            <person name="Stinson S.A."/>
            <person name="diCenzo G.C."/>
        </authorList>
    </citation>
    <scope>NUCLEOTIDE SEQUENCE</scope>
    <source>
        <strain evidence="11">QUZm001</strain>
    </source>
</reference>
<keyword evidence="3" id="KW-0716">Sensory transduction</keyword>
<feature type="transmembrane region" description="Helical" evidence="10">
    <location>
        <begin position="283"/>
        <end position="303"/>
    </location>
</feature>
<evidence type="ECO:0000256" key="7">
    <source>
        <dbReference type="ARBA" id="ARBA00023136"/>
    </source>
</evidence>
<feature type="transmembrane region" description="Helical" evidence="10">
    <location>
        <begin position="250"/>
        <end position="271"/>
    </location>
</feature>
<keyword evidence="12" id="KW-1185">Reference proteome</keyword>
<name>A0AA38IXM7_9CUCU</name>
<keyword evidence="8" id="KW-0675">Receptor</keyword>
<sequence>MKKFDWEQPIHKTTFMLHLIGLWPPGSNCYKSIFYTIYATLLGFLALSHVVFQAISNVFLFGDLEALTDTLFFTLSECLITLKAYFFVLNLKVIKNLLLSLNSDNFQPKTEKQVIRAQLELNTYRKINYVYRSVVIASGVFWCAIPLSDRKVNLYGLPFNIWYPYKVGLSPFYELTYLYQFVSILYIAIANVGVDMMVGALMIYICTQCIMLCDTLKKAESRKSDVINKISACVNHHKDILRFAQESNTFFSVVALGQLFISTVAIALTMFQLTLVDPFSSQGIVRIMCASGIATQLFIYCWFGNEVEFEVRC</sequence>
<gene>
    <name evidence="11" type="ORF">Zmor_007612</name>
</gene>
<keyword evidence="6 10" id="KW-1133">Transmembrane helix</keyword>
<dbReference type="PANTHER" id="PTHR21137:SF35">
    <property type="entry name" value="ODORANT RECEPTOR 19A-RELATED"/>
    <property type="match status" value="1"/>
</dbReference>
<keyword evidence="7 10" id="KW-0472">Membrane</keyword>
<evidence type="ECO:0000256" key="10">
    <source>
        <dbReference type="SAM" id="Phobius"/>
    </source>
</evidence>
<evidence type="ECO:0000256" key="1">
    <source>
        <dbReference type="ARBA" id="ARBA00004651"/>
    </source>
</evidence>
<feature type="transmembrane region" description="Helical" evidence="10">
    <location>
        <begin position="33"/>
        <end position="52"/>
    </location>
</feature>
<feature type="transmembrane region" description="Helical" evidence="10">
    <location>
        <begin position="72"/>
        <end position="91"/>
    </location>
</feature>
<evidence type="ECO:0000256" key="6">
    <source>
        <dbReference type="ARBA" id="ARBA00022989"/>
    </source>
</evidence>
<protein>
    <recommendedName>
        <fullName evidence="13">Odorant receptor</fullName>
    </recommendedName>
</protein>
<keyword evidence="9" id="KW-0807">Transducer</keyword>
<keyword evidence="4 10" id="KW-0812">Transmembrane</keyword>
<dbReference type="AlphaFoldDB" id="A0AA38IXM7"/>
<evidence type="ECO:0000256" key="3">
    <source>
        <dbReference type="ARBA" id="ARBA00022606"/>
    </source>
</evidence>
<dbReference type="Proteomes" id="UP001168821">
    <property type="component" value="Unassembled WGS sequence"/>
</dbReference>
<dbReference type="EMBL" id="JALNTZ010000002">
    <property type="protein sequence ID" value="KAJ3663316.1"/>
    <property type="molecule type" value="Genomic_DNA"/>
</dbReference>
<evidence type="ECO:0000313" key="11">
    <source>
        <dbReference type="EMBL" id="KAJ3663316.1"/>
    </source>
</evidence>
<dbReference type="GO" id="GO:0004984">
    <property type="term" value="F:olfactory receptor activity"/>
    <property type="evidence" value="ECO:0007669"/>
    <property type="project" value="InterPro"/>
</dbReference>
<evidence type="ECO:0000256" key="8">
    <source>
        <dbReference type="ARBA" id="ARBA00023170"/>
    </source>
</evidence>
<proteinExistence type="predicted"/>
<evidence type="ECO:0008006" key="13">
    <source>
        <dbReference type="Google" id="ProtNLM"/>
    </source>
</evidence>
<evidence type="ECO:0000256" key="2">
    <source>
        <dbReference type="ARBA" id="ARBA00022475"/>
    </source>
</evidence>
<feature type="transmembrane region" description="Helical" evidence="10">
    <location>
        <begin position="129"/>
        <end position="148"/>
    </location>
</feature>
<accession>A0AA38IXM7</accession>